<dbReference type="EMBL" id="QNGE01000334">
    <property type="protein sequence ID" value="KAA3680872.1"/>
    <property type="molecule type" value="Genomic_DNA"/>
</dbReference>
<accession>A0A5J4P004</accession>
<dbReference type="AlphaFoldDB" id="A0A5J4P004"/>
<comment type="caution">
    <text evidence="1">The sequence shown here is derived from an EMBL/GenBank/DDBJ whole genome shotgun (WGS) entry which is preliminary data.</text>
</comment>
<name>A0A5J4P004_9TREM</name>
<sequence>MFSFNRRSTPRTSLPKWLISGGQVLLKKQQRAFKYDPVVEEVELLVCNPPFAHVRLPNGKEETVSVKHLAPRGEPDDLGTSECLADANDLMEATEITYEMRSNDEAVDSPIMIY</sequence>
<gene>
    <name evidence="1" type="ORF">DEA37_0001036</name>
</gene>
<organism evidence="1 2">
    <name type="scientific">Paragonimus westermani</name>
    <dbReference type="NCBI Taxonomy" id="34504"/>
    <lineage>
        <taxon>Eukaryota</taxon>
        <taxon>Metazoa</taxon>
        <taxon>Spiralia</taxon>
        <taxon>Lophotrochozoa</taxon>
        <taxon>Platyhelminthes</taxon>
        <taxon>Trematoda</taxon>
        <taxon>Digenea</taxon>
        <taxon>Plagiorchiida</taxon>
        <taxon>Troglotremata</taxon>
        <taxon>Troglotrematidae</taxon>
        <taxon>Paragonimus</taxon>
    </lineage>
</organism>
<evidence type="ECO:0000313" key="2">
    <source>
        <dbReference type="Proteomes" id="UP000324629"/>
    </source>
</evidence>
<dbReference type="Proteomes" id="UP000324629">
    <property type="component" value="Unassembled WGS sequence"/>
</dbReference>
<proteinExistence type="predicted"/>
<protein>
    <submittedName>
        <fullName evidence="1">Uncharacterized protein</fullName>
    </submittedName>
</protein>
<evidence type="ECO:0000313" key="1">
    <source>
        <dbReference type="EMBL" id="KAA3680872.1"/>
    </source>
</evidence>
<reference evidence="1 2" key="1">
    <citation type="journal article" date="2019" name="Gigascience">
        <title>Whole-genome sequence of the oriental lung fluke Paragonimus westermani.</title>
        <authorList>
            <person name="Oey H."/>
            <person name="Zakrzewski M."/>
            <person name="Narain K."/>
            <person name="Devi K.R."/>
            <person name="Agatsuma T."/>
            <person name="Nawaratna S."/>
            <person name="Gobert G.N."/>
            <person name="Jones M.K."/>
            <person name="Ragan M.A."/>
            <person name="McManus D.P."/>
            <person name="Krause L."/>
        </authorList>
    </citation>
    <scope>NUCLEOTIDE SEQUENCE [LARGE SCALE GENOMIC DNA]</scope>
    <source>
        <strain evidence="1 2">IND2009</strain>
    </source>
</reference>
<keyword evidence="2" id="KW-1185">Reference proteome</keyword>